<evidence type="ECO:0000313" key="12">
    <source>
        <dbReference type="Proteomes" id="UP000284495"/>
    </source>
</evidence>
<sequence length="1125" mass="125171">MIHKNTFKLCLGILLSFMMLLPTLAQNTKSFKGVVVDETGEPIIGAAVKVVDTTIGTITDLNGKFVINVPAGKLVEISYIGYISQRISDFKLTKVVLKEDTQQLDEVVVVGYGTQKKAHLTGAIATVPMDDIQDISSGSLANTLSGLVNGVSVSGGNSRPGENARITIRQNDVLASMGNNNLEPLYVIDGYIYPTEVKVGSSIENLGATAFNNLDPSMIEGISVLKDAAAAVYGARAANGVILVTTKKGKLGTPQISYSGTFGIADEVSRPKMLNAYEYGRLWNAVRAADPTDTSINLLEDLFQADELNAMKGLNYDLLDKYWKSALTQQHSVNLSGATEKANYFAGISYFNQDGNLGNLDYDRWTYRAGVNVKVSKWLNAGVQVSGDYGKKNTPLNKVGGSKTEDYNTLLTHPYYIPEEINGLPIAAFGISNSQVSNVQKYNFSAIQNNGDYSRNMTSNMNINANLEYDFGWSKWLKGLKVRFTYSKSINSAKINQYGSSYDLYYMADRAGSGKHLYTPIPGQEDAYDFLLTADNFLYANNGKPVVNGDTSFLSRNMNRTDNYQMNFTVTYNRTFGDHTLGGLFSIERSEAESEYVEGSITYPYEFTNGQSNTMSAEGKGNTSFSRSESGTLSYIGRINYAYADKYLLEFLLRSDASTKFAPENYWGFFPSVSAGWVISQEDWFKNNVKGIDYLKLRASFGLTGRDNTLPWQWAQNYAMDKDKGFIFGTGTDLNAGSHITINKNISAVNRNAHWDKSYKANFGLDFNVLNNRLVFAIDGYYDWNREMLLPYKSSIPGTVGTQSAYVNYGEMDAYGVELSVTWRDKIGKDFKYKVQVNTGYTDNKVLVTDWDSPMTFKSLHKGERSDIGTWGLQCIGMFRSYQDIDEYFAKYNITKYMDMTKDQVRPGMLIYKDVRGELQPDGTYAGPDGVVDKENDQVRMANRSNPYGFTTNLSAEYKGFSISAQLNASWGGYSFVPTNAIKLGNKGDAAGGYRDLEYANMPSFWNVDNMYVYQDVLDAAGNVVVKANHDAKYPNLQYASVNSAESTFWRVSGTRIRLNRLTLAYKIPSKYTKMIGIESCRFNVTGQNLLSFNNPYPDNFMDPMISYGTYPTLRKFTIGVNVTF</sequence>
<organism evidence="7 10">
    <name type="scientific">Bacteroides xylanisolvens</name>
    <dbReference type="NCBI Taxonomy" id="371601"/>
    <lineage>
        <taxon>Bacteria</taxon>
        <taxon>Pseudomonadati</taxon>
        <taxon>Bacteroidota</taxon>
        <taxon>Bacteroidia</taxon>
        <taxon>Bacteroidales</taxon>
        <taxon>Bacteroidaceae</taxon>
        <taxon>Bacteroides</taxon>
    </lineage>
</organism>
<dbReference type="GO" id="GO:0009279">
    <property type="term" value="C:cell outer membrane"/>
    <property type="evidence" value="ECO:0007669"/>
    <property type="project" value="UniProtKB-SubCell"/>
</dbReference>
<dbReference type="Gene3D" id="2.170.130.10">
    <property type="entry name" value="TonB-dependent receptor, plug domain"/>
    <property type="match status" value="1"/>
</dbReference>
<dbReference type="Proteomes" id="UP000284495">
    <property type="component" value="Unassembled WGS sequence"/>
</dbReference>
<name>A0A1Y4VNF7_9BACE</name>
<evidence type="ECO:0000313" key="5">
    <source>
        <dbReference type="EMBL" id="KAB6081146.1"/>
    </source>
</evidence>
<dbReference type="Pfam" id="PF13715">
    <property type="entry name" value="CarbopepD_reg_2"/>
    <property type="match status" value="1"/>
</dbReference>
<dbReference type="GO" id="GO:0044718">
    <property type="term" value="P:siderophore transmembrane transport"/>
    <property type="evidence" value="ECO:0007669"/>
    <property type="project" value="TreeGrafter"/>
</dbReference>
<evidence type="ECO:0000256" key="1">
    <source>
        <dbReference type="ARBA" id="ARBA00022729"/>
    </source>
</evidence>
<accession>A0A1Y4VNF7</accession>
<dbReference type="Proteomes" id="UP000196036">
    <property type="component" value="Unassembled WGS sequence"/>
</dbReference>
<dbReference type="InterPro" id="IPR023997">
    <property type="entry name" value="TonB-dep_OMP_SusC/RagA_CS"/>
</dbReference>
<evidence type="ECO:0000259" key="4">
    <source>
        <dbReference type="Pfam" id="PF07715"/>
    </source>
</evidence>
<dbReference type="EMBL" id="QROO01000045">
    <property type="protein sequence ID" value="RHL32710.1"/>
    <property type="molecule type" value="Genomic_DNA"/>
</dbReference>
<feature type="signal peptide" evidence="3">
    <location>
        <begin position="1"/>
        <end position="25"/>
    </location>
</feature>
<reference evidence="6" key="5">
    <citation type="submission" date="2023-08" db="EMBL/GenBank/DDBJ databases">
        <title>Mucin Metabolism Genes Underlie the Key Renovations of Bacteroides xylanisolvens Genomes in Captive Great Apes.</title>
        <authorList>
            <person name="Nishida A.H."/>
        </authorList>
    </citation>
    <scope>NUCLEOTIDE SEQUENCE</scope>
    <source>
        <strain evidence="6">P13.H9</strain>
    </source>
</reference>
<evidence type="ECO:0000313" key="9">
    <source>
        <dbReference type="EMBL" id="RHL32710.1"/>
    </source>
</evidence>
<dbReference type="Proteomes" id="UP001198461">
    <property type="component" value="Unassembled WGS sequence"/>
</dbReference>
<dbReference type="AlphaFoldDB" id="A0A1Y4VNF7"/>
<reference evidence="5 13" key="4">
    <citation type="journal article" date="2019" name="Nat. Med.">
        <title>A library of human gut bacterial isolates paired with longitudinal multiomics data enables mechanistic microbiome research.</title>
        <authorList>
            <person name="Poyet M."/>
            <person name="Groussin M."/>
            <person name="Gibbons S.M."/>
            <person name="Avila-Pacheco J."/>
            <person name="Jiang X."/>
            <person name="Kearney S.M."/>
            <person name="Perrotta A.R."/>
            <person name="Berdy B."/>
            <person name="Zhao S."/>
            <person name="Lieberman T.D."/>
            <person name="Swanson P.K."/>
            <person name="Smith M."/>
            <person name="Roesemann S."/>
            <person name="Alexander J.E."/>
            <person name="Rich S.A."/>
            <person name="Livny J."/>
            <person name="Vlamakis H."/>
            <person name="Clish C."/>
            <person name="Bullock K."/>
            <person name="Deik A."/>
            <person name="Scott J."/>
            <person name="Pierce K.A."/>
            <person name="Xavier R.J."/>
            <person name="Alm E.J."/>
        </authorList>
    </citation>
    <scope>NUCLEOTIDE SEQUENCE [LARGE SCALE GENOMIC DNA]</scope>
    <source>
        <strain evidence="5 13">BIOML-A73</strain>
    </source>
</reference>
<dbReference type="EMBL" id="NFLW01000013">
    <property type="protein sequence ID" value="OUQ70715.1"/>
    <property type="molecule type" value="Genomic_DNA"/>
</dbReference>
<dbReference type="Pfam" id="PF07715">
    <property type="entry name" value="Plug"/>
    <property type="match status" value="1"/>
</dbReference>
<dbReference type="Proteomes" id="UP000261210">
    <property type="component" value="Unassembled WGS sequence"/>
</dbReference>
<dbReference type="PANTHER" id="PTHR30069:SF29">
    <property type="entry name" value="HEMOGLOBIN AND HEMOGLOBIN-HAPTOGLOBIN-BINDING PROTEIN 1-RELATED"/>
    <property type="match status" value="1"/>
</dbReference>
<evidence type="ECO:0000313" key="6">
    <source>
        <dbReference type="EMBL" id="MCA4702737.1"/>
    </source>
</evidence>
<evidence type="ECO:0000313" key="8">
    <source>
        <dbReference type="EMBL" id="RGK59776.1"/>
    </source>
</evidence>
<evidence type="ECO:0000256" key="2">
    <source>
        <dbReference type="PROSITE-ProRule" id="PRU01360"/>
    </source>
</evidence>
<reference evidence="10" key="1">
    <citation type="submission" date="2017-04" db="EMBL/GenBank/DDBJ databases">
        <title>Function of individual gut microbiota members based on whole genome sequencing of pure cultures obtained from chicken caecum.</title>
        <authorList>
            <person name="Medvecky M."/>
            <person name="Cejkova D."/>
            <person name="Polansky O."/>
            <person name="Karasova D."/>
            <person name="Kubasova T."/>
            <person name="Cizek A."/>
            <person name="Rychlik I."/>
        </authorList>
    </citation>
    <scope>NUCLEOTIDE SEQUENCE [LARGE SCALE GENOMIC DNA]</scope>
    <source>
        <strain evidence="10">An109</strain>
    </source>
</reference>
<dbReference type="RefSeq" id="WP_004313669.1">
    <property type="nucleotide sequence ID" value="NZ_CABKPA010000034.1"/>
</dbReference>
<dbReference type="NCBIfam" id="TIGR04056">
    <property type="entry name" value="OMP_RagA_SusC"/>
    <property type="match status" value="1"/>
</dbReference>
<evidence type="ECO:0000313" key="7">
    <source>
        <dbReference type="EMBL" id="OUQ70715.1"/>
    </source>
</evidence>
<keyword evidence="2" id="KW-0998">Cell outer membrane</keyword>
<comment type="similarity">
    <text evidence="2">Belongs to the TonB-dependent receptor family.</text>
</comment>
<keyword evidence="2" id="KW-0813">Transport</keyword>
<feature type="chain" id="PRO_5010999417" evidence="3">
    <location>
        <begin position="26"/>
        <end position="1125"/>
    </location>
</feature>
<comment type="subcellular location">
    <subcellularLocation>
        <location evidence="2">Cell outer membrane</location>
        <topology evidence="2">Multi-pass membrane protein</topology>
    </subcellularLocation>
</comment>
<dbReference type="EMBL" id="WDER01000043">
    <property type="protein sequence ID" value="KAB6081146.1"/>
    <property type="molecule type" value="Genomic_DNA"/>
</dbReference>
<evidence type="ECO:0000313" key="11">
    <source>
        <dbReference type="Proteomes" id="UP000261210"/>
    </source>
</evidence>
<dbReference type="GO" id="GO:0015344">
    <property type="term" value="F:siderophore uptake transmembrane transporter activity"/>
    <property type="evidence" value="ECO:0007669"/>
    <property type="project" value="TreeGrafter"/>
</dbReference>
<dbReference type="SUPFAM" id="SSF49464">
    <property type="entry name" value="Carboxypeptidase regulatory domain-like"/>
    <property type="match status" value="1"/>
</dbReference>
<gene>
    <name evidence="7" type="ORF">B5E52_08535</name>
    <name evidence="9" type="ORF">DW027_23970</name>
    <name evidence="8" type="ORF">DXD03_16685</name>
    <name evidence="5" type="ORF">GA560_15055</name>
    <name evidence="6" type="ORF">LD004_03795</name>
</gene>
<dbReference type="InterPro" id="IPR023996">
    <property type="entry name" value="TonB-dep_OMP_SusC/RagA"/>
</dbReference>
<feature type="domain" description="TonB-dependent receptor plug" evidence="4">
    <location>
        <begin position="118"/>
        <end position="241"/>
    </location>
</feature>
<protein>
    <submittedName>
        <fullName evidence="7">SusC/RagA family TonB-linked outer membrane protein</fullName>
    </submittedName>
    <submittedName>
        <fullName evidence="5">TonB-dependent receptor</fullName>
    </submittedName>
</protein>
<keyword evidence="2" id="KW-0812">Transmembrane</keyword>
<proteinExistence type="inferred from homology"/>
<dbReference type="InterPro" id="IPR037066">
    <property type="entry name" value="Plug_dom_sf"/>
</dbReference>
<keyword evidence="5" id="KW-0675">Receptor</keyword>
<keyword evidence="1 3" id="KW-0732">Signal</keyword>
<dbReference type="Proteomes" id="UP000474077">
    <property type="component" value="Unassembled WGS sequence"/>
</dbReference>
<dbReference type="NCBIfam" id="TIGR04057">
    <property type="entry name" value="SusC_RagA_signa"/>
    <property type="match status" value="1"/>
</dbReference>
<reference evidence="11 12" key="3">
    <citation type="submission" date="2018-08" db="EMBL/GenBank/DDBJ databases">
        <title>A genome reference for cultivated species of the human gut microbiota.</title>
        <authorList>
            <person name="Zou Y."/>
            <person name="Xue W."/>
            <person name="Luo G."/>
        </authorList>
    </citation>
    <scope>NUCLEOTIDE SEQUENCE [LARGE SCALE GENOMIC DNA]</scope>
    <source>
        <strain evidence="9 12">AF38-2</strain>
        <strain evidence="8 11">TF10-34</strain>
    </source>
</reference>
<evidence type="ECO:0000313" key="13">
    <source>
        <dbReference type="Proteomes" id="UP000474077"/>
    </source>
</evidence>
<evidence type="ECO:0000313" key="10">
    <source>
        <dbReference type="Proteomes" id="UP000196036"/>
    </source>
</evidence>
<dbReference type="SUPFAM" id="SSF56935">
    <property type="entry name" value="Porins"/>
    <property type="match status" value="1"/>
</dbReference>
<keyword evidence="2" id="KW-1134">Transmembrane beta strand</keyword>
<comment type="caution">
    <text evidence="7">The sequence shown here is derived from an EMBL/GenBank/DDBJ whole genome shotgun (WGS) entry which is preliminary data.</text>
</comment>
<dbReference type="EMBL" id="QSQU01000025">
    <property type="protein sequence ID" value="RGK59776.1"/>
    <property type="molecule type" value="Genomic_DNA"/>
</dbReference>
<dbReference type="PROSITE" id="PS52016">
    <property type="entry name" value="TONB_DEPENDENT_REC_3"/>
    <property type="match status" value="1"/>
</dbReference>
<dbReference type="InterPro" id="IPR039426">
    <property type="entry name" value="TonB-dep_rcpt-like"/>
</dbReference>
<reference evidence="7" key="2">
    <citation type="journal article" date="2018" name="BMC Genomics">
        <title>Whole genome sequencing and function prediction of 133 gut anaerobes isolated from chicken caecum in pure cultures.</title>
        <authorList>
            <person name="Medvecky M."/>
            <person name="Cejkova D."/>
            <person name="Polansky O."/>
            <person name="Karasova D."/>
            <person name="Kubasova T."/>
            <person name="Cizek A."/>
            <person name="Rychlik I."/>
        </authorList>
    </citation>
    <scope>NUCLEOTIDE SEQUENCE</scope>
    <source>
        <strain evidence="7">An109</strain>
    </source>
</reference>
<dbReference type="PANTHER" id="PTHR30069">
    <property type="entry name" value="TONB-DEPENDENT OUTER MEMBRANE RECEPTOR"/>
    <property type="match status" value="1"/>
</dbReference>
<keyword evidence="2" id="KW-0472">Membrane</keyword>
<evidence type="ECO:0000256" key="3">
    <source>
        <dbReference type="SAM" id="SignalP"/>
    </source>
</evidence>
<dbReference type="Gene3D" id="2.60.40.1120">
    <property type="entry name" value="Carboxypeptidase-like, regulatory domain"/>
    <property type="match status" value="1"/>
</dbReference>
<dbReference type="EMBL" id="JAIWYE010000011">
    <property type="protein sequence ID" value="MCA4702737.1"/>
    <property type="molecule type" value="Genomic_DNA"/>
</dbReference>
<dbReference type="InterPro" id="IPR008969">
    <property type="entry name" value="CarboxyPept-like_regulatory"/>
</dbReference>
<dbReference type="InterPro" id="IPR012910">
    <property type="entry name" value="Plug_dom"/>
</dbReference>